<dbReference type="AlphaFoldDB" id="A0A6V7PSM3"/>
<feature type="compositionally biased region" description="Polar residues" evidence="1">
    <location>
        <begin position="86"/>
        <end position="112"/>
    </location>
</feature>
<gene>
    <name evidence="2" type="ORF">CB5_LOCUS17040</name>
</gene>
<sequence length="129" mass="13965">MIVRCRQPGDPSDWDVVVVMLSNNSFLLFLDKQFPANQEIAFLSRKTIAMWSSGFGQSSGTQQLASSGTQQVPMPMSLPNEEGLNDASSYSPTPTPLKSGNLYASNASAHTSSNKRHRSSPLSCKTIPT</sequence>
<accession>A0A6V7PSM3</accession>
<evidence type="ECO:0000256" key="1">
    <source>
        <dbReference type="SAM" id="MobiDB-lite"/>
    </source>
</evidence>
<proteinExistence type="predicted"/>
<evidence type="ECO:0000313" key="2">
    <source>
        <dbReference type="EMBL" id="CAD1833829.1"/>
    </source>
</evidence>
<feature type="region of interest" description="Disordered" evidence="1">
    <location>
        <begin position="56"/>
        <end position="129"/>
    </location>
</feature>
<feature type="compositionally biased region" description="Polar residues" evidence="1">
    <location>
        <begin position="120"/>
        <end position="129"/>
    </location>
</feature>
<protein>
    <submittedName>
        <fullName evidence="2">Uncharacterized protein</fullName>
    </submittedName>
</protein>
<name>A0A6V7PSM3_ANACO</name>
<organism evidence="2">
    <name type="scientific">Ananas comosus var. bracteatus</name>
    <name type="common">red pineapple</name>
    <dbReference type="NCBI Taxonomy" id="296719"/>
    <lineage>
        <taxon>Eukaryota</taxon>
        <taxon>Viridiplantae</taxon>
        <taxon>Streptophyta</taxon>
        <taxon>Embryophyta</taxon>
        <taxon>Tracheophyta</taxon>
        <taxon>Spermatophyta</taxon>
        <taxon>Magnoliopsida</taxon>
        <taxon>Liliopsida</taxon>
        <taxon>Poales</taxon>
        <taxon>Bromeliaceae</taxon>
        <taxon>Bromelioideae</taxon>
        <taxon>Ananas</taxon>
    </lineage>
</organism>
<reference evidence="2" key="1">
    <citation type="submission" date="2020-07" db="EMBL/GenBank/DDBJ databases">
        <authorList>
            <person name="Lin J."/>
        </authorList>
    </citation>
    <scope>NUCLEOTIDE SEQUENCE</scope>
</reference>
<dbReference type="EMBL" id="LR862151">
    <property type="protein sequence ID" value="CAD1833829.1"/>
    <property type="molecule type" value="Genomic_DNA"/>
</dbReference>